<keyword evidence="3" id="KW-1185">Reference proteome</keyword>
<dbReference type="HOGENOM" id="CLU_2608143_0_0_1"/>
<proteinExistence type="predicted"/>
<dbReference type="InterPro" id="IPR001611">
    <property type="entry name" value="Leu-rich_rpt"/>
</dbReference>
<evidence type="ECO:0000313" key="3">
    <source>
        <dbReference type="Proteomes" id="UP000008068"/>
    </source>
</evidence>
<evidence type="ECO:0000256" key="1">
    <source>
        <dbReference type="SAM" id="MobiDB-lite"/>
    </source>
</evidence>
<feature type="region of interest" description="Disordered" evidence="1">
    <location>
        <begin position="1"/>
        <end position="24"/>
    </location>
</feature>
<dbReference type="STRING" id="135651.G0MZQ8"/>
<reference evidence="3" key="1">
    <citation type="submission" date="2011-07" db="EMBL/GenBank/DDBJ databases">
        <authorList>
            <consortium name="Caenorhabditis brenneri Sequencing and Analysis Consortium"/>
            <person name="Wilson R.K."/>
        </authorList>
    </citation>
    <scope>NUCLEOTIDE SEQUENCE [LARGE SCALE GENOMIC DNA]</scope>
    <source>
        <strain evidence="3">PB2801</strain>
    </source>
</reference>
<dbReference type="Pfam" id="PF13855">
    <property type="entry name" value="LRR_8"/>
    <property type="match status" value="1"/>
</dbReference>
<dbReference type="AlphaFoldDB" id="G0MZQ8"/>
<accession>G0MZQ8</accession>
<evidence type="ECO:0000313" key="2">
    <source>
        <dbReference type="EMBL" id="EGT48281.1"/>
    </source>
</evidence>
<dbReference type="SUPFAM" id="SSF52058">
    <property type="entry name" value="L domain-like"/>
    <property type="match status" value="1"/>
</dbReference>
<protein>
    <submittedName>
        <fullName evidence="2">Uncharacterized protein</fullName>
    </submittedName>
</protein>
<dbReference type="Proteomes" id="UP000008068">
    <property type="component" value="Unassembled WGS sequence"/>
</dbReference>
<dbReference type="Gene3D" id="3.80.10.10">
    <property type="entry name" value="Ribonuclease Inhibitor"/>
    <property type="match status" value="1"/>
</dbReference>
<dbReference type="InParanoid" id="G0MZQ8"/>
<dbReference type="EMBL" id="GL379822">
    <property type="protein sequence ID" value="EGT48281.1"/>
    <property type="molecule type" value="Genomic_DNA"/>
</dbReference>
<dbReference type="eggNOG" id="KOG0619">
    <property type="taxonomic scope" value="Eukaryota"/>
</dbReference>
<name>G0MZQ8_CAEBE</name>
<dbReference type="InterPro" id="IPR032675">
    <property type="entry name" value="LRR_dom_sf"/>
</dbReference>
<feature type="compositionally biased region" description="Polar residues" evidence="1">
    <location>
        <begin position="1"/>
        <end position="18"/>
    </location>
</feature>
<sequence length="79" mass="8646">MCHHTSSATVPQLPNAESTKGPPPHVVALSMTDGSMAFVQQDAFKHHDMQTLDFSNNQIQTVNVNAFRGLEVLNELISL</sequence>
<organism evidence="3">
    <name type="scientific">Caenorhabditis brenneri</name>
    <name type="common">Nematode worm</name>
    <dbReference type="NCBI Taxonomy" id="135651"/>
    <lineage>
        <taxon>Eukaryota</taxon>
        <taxon>Metazoa</taxon>
        <taxon>Ecdysozoa</taxon>
        <taxon>Nematoda</taxon>
        <taxon>Chromadorea</taxon>
        <taxon>Rhabditida</taxon>
        <taxon>Rhabditina</taxon>
        <taxon>Rhabditomorpha</taxon>
        <taxon>Rhabditoidea</taxon>
        <taxon>Rhabditidae</taxon>
        <taxon>Peloderinae</taxon>
        <taxon>Caenorhabditis</taxon>
    </lineage>
</organism>
<dbReference type="OrthoDB" id="10022853at2759"/>
<gene>
    <name evidence="2" type="ORF">CAEBREN_30252</name>
</gene>